<reference evidence="2" key="1">
    <citation type="journal article" date="2020" name="Stud. Mycol.">
        <title>101 Dothideomycetes genomes: a test case for predicting lifestyles and emergence of pathogens.</title>
        <authorList>
            <person name="Haridas S."/>
            <person name="Albert R."/>
            <person name="Binder M."/>
            <person name="Bloem J."/>
            <person name="Labutti K."/>
            <person name="Salamov A."/>
            <person name="Andreopoulos B."/>
            <person name="Baker S."/>
            <person name="Barry K."/>
            <person name="Bills G."/>
            <person name="Bluhm B."/>
            <person name="Cannon C."/>
            <person name="Castanera R."/>
            <person name="Culley D."/>
            <person name="Daum C."/>
            <person name="Ezra D."/>
            <person name="Gonzalez J."/>
            <person name="Henrissat B."/>
            <person name="Kuo A."/>
            <person name="Liang C."/>
            <person name="Lipzen A."/>
            <person name="Lutzoni F."/>
            <person name="Magnuson J."/>
            <person name="Mondo S."/>
            <person name="Nolan M."/>
            <person name="Ohm R."/>
            <person name="Pangilinan J."/>
            <person name="Park H.-J."/>
            <person name="Ramirez L."/>
            <person name="Alfaro M."/>
            <person name="Sun H."/>
            <person name="Tritt A."/>
            <person name="Yoshinaga Y."/>
            <person name="Zwiers L.-H."/>
            <person name="Turgeon B."/>
            <person name="Goodwin S."/>
            <person name="Spatafora J."/>
            <person name="Crous P."/>
            <person name="Grigoriev I."/>
        </authorList>
    </citation>
    <scope>NUCLEOTIDE SEQUENCE</scope>
    <source>
        <strain evidence="2">CBS 113389</strain>
    </source>
</reference>
<dbReference type="GO" id="GO:0016567">
    <property type="term" value="P:protein ubiquitination"/>
    <property type="evidence" value="ECO:0007669"/>
    <property type="project" value="UniProtKB-UniPathway"/>
</dbReference>
<feature type="compositionally biased region" description="Low complexity" evidence="1">
    <location>
        <begin position="471"/>
        <end position="487"/>
    </location>
</feature>
<proteinExistence type="predicted"/>
<dbReference type="AlphaFoldDB" id="A0A6A6PTL9"/>
<dbReference type="GeneID" id="54474546"/>
<dbReference type="OrthoDB" id="2587563at2759"/>
<feature type="region of interest" description="Disordered" evidence="1">
    <location>
        <begin position="168"/>
        <end position="206"/>
    </location>
</feature>
<evidence type="ECO:0000313" key="3">
    <source>
        <dbReference type="Proteomes" id="UP000799767"/>
    </source>
</evidence>
<dbReference type="RefSeq" id="XP_033589805.1">
    <property type="nucleotide sequence ID" value="XM_033733544.1"/>
</dbReference>
<evidence type="ECO:0000256" key="1">
    <source>
        <dbReference type="SAM" id="MobiDB-lite"/>
    </source>
</evidence>
<dbReference type="Proteomes" id="UP000799767">
    <property type="component" value="Unassembled WGS sequence"/>
</dbReference>
<dbReference type="UniPathway" id="UPA00143"/>
<evidence type="ECO:0000313" key="2">
    <source>
        <dbReference type="EMBL" id="KAF2483235.1"/>
    </source>
</evidence>
<organism evidence="2 3">
    <name type="scientific">Neohortaea acidophila</name>
    <dbReference type="NCBI Taxonomy" id="245834"/>
    <lineage>
        <taxon>Eukaryota</taxon>
        <taxon>Fungi</taxon>
        <taxon>Dikarya</taxon>
        <taxon>Ascomycota</taxon>
        <taxon>Pezizomycotina</taxon>
        <taxon>Dothideomycetes</taxon>
        <taxon>Dothideomycetidae</taxon>
        <taxon>Mycosphaerellales</taxon>
        <taxon>Teratosphaeriaceae</taxon>
        <taxon>Neohortaea</taxon>
    </lineage>
</organism>
<sequence>MANRIVTLRAPGQEPATLKPGSSSGILLHLSDSVVQDITKAAKTPDALRFSAGPSPKLRIGGRTIDLTISAEDFRTELFISTANASSSSSSSTTDLTFTALLSHQGRAASSTNKSTDDTAGSDAALAALQSSLASYEQEKQANKVNIANTLLPVPKNRFDAARKERLESKKNQRAGNQHTSQAASPLPHSISTPKLAPTSLPPSDVDAKRQAAQFPLLHLLAMAPLTTEAVADKTHIPADELNTMLARFAKQSGGKWQLGDRAYRDLDVWKFAYSCESDRQAAIDNAIKAYDRLRLDTNEKLWQMLLPREERGKGKCLSKLQLGGGGGGGGKASQGLTPHHQSSPLLHAEAPGESSRVASAANSPRLGVSTPRPSSGAKGDVMKRLLSKNPQKARAVEEAKEKKRKEREAAADEREGGKASKRQAPATGSSITTTKGQRAFKSAEIVHPSDDEDSANEEPLVNERVKKAKVQSASQPAVKSSSSDSDTPLIAQKARDGRTNTAPPSKSAVTSSSLKPHTASHNTPPQRPHSNSLSAPNTHHKTQRSPHNNAYTRPTVPSPLGAARPRVASDVSDRGAVGVQRIRQGVYSPPKGLGISEGQRKRHDTGISLDSSPAHIRDVKRLGEHSSPEKESRPSNGHALADPDEMAAKKKKASQKAASAKRKAAEPPAEQAPPPAKQRKHEPEGKDSPIAKNPNGHAPHTPSATVDAPNGTDLVGGDELMNPTWEQGLNTGEKYQVSFPVYEKLYDELDEMVKRGERPSQEKVDLLWKMQATLERMKREMDRAHEAPDAPEGANAARLAEIEEKQKKKEQRVNGK</sequence>
<feature type="compositionally biased region" description="Gly residues" evidence="1">
    <location>
        <begin position="323"/>
        <end position="333"/>
    </location>
</feature>
<gene>
    <name evidence="2" type="ORF">BDY17DRAFT_297069</name>
</gene>
<keyword evidence="3" id="KW-1185">Reference proteome</keyword>
<protein>
    <submittedName>
        <fullName evidence="2">Uncharacterized protein</fullName>
    </submittedName>
</protein>
<feature type="compositionally biased region" description="Polar residues" evidence="1">
    <location>
        <begin position="427"/>
        <end position="437"/>
    </location>
</feature>
<feature type="compositionally biased region" description="Polar residues" evidence="1">
    <location>
        <begin position="174"/>
        <end position="184"/>
    </location>
</feature>
<name>A0A6A6PTL9_9PEZI</name>
<accession>A0A6A6PTL9</accession>
<feature type="compositionally biased region" description="Basic and acidic residues" evidence="1">
    <location>
        <begin position="395"/>
        <end position="419"/>
    </location>
</feature>
<feature type="compositionally biased region" description="Basic residues" evidence="1">
    <location>
        <begin position="650"/>
        <end position="663"/>
    </location>
</feature>
<dbReference type="EMBL" id="MU001635">
    <property type="protein sequence ID" value="KAF2483235.1"/>
    <property type="molecule type" value="Genomic_DNA"/>
</dbReference>
<feature type="compositionally biased region" description="Polar residues" evidence="1">
    <location>
        <begin position="500"/>
        <end position="538"/>
    </location>
</feature>
<feature type="region of interest" description="Disordered" evidence="1">
    <location>
        <begin position="318"/>
        <end position="735"/>
    </location>
</feature>
<feature type="compositionally biased region" description="Basic and acidic residues" evidence="1">
    <location>
        <begin position="616"/>
        <end position="634"/>
    </location>
</feature>